<name>A0A848D8B8_9EURY</name>
<dbReference type="AlphaFoldDB" id="A0A848D8B8"/>
<sequence length="143" mass="16806">MEYKLDKGAHSVYALQYHLVQVVKYRRKVFTDDDIVDFLKQKIKQISSTFNVEIINQECDKDHIHIIFKAKPTLNIPKYLNALKTITSREIKRNFPEVKEKLWKNAFWSPSYFLITTGQVTLDQLKKYVDGQGEKRDANGVQI</sequence>
<gene>
    <name evidence="2" type="primary">tnpA</name>
    <name evidence="2" type="ORF">GIS02_01495</name>
</gene>
<dbReference type="NCBIfam" id="NF033573">
    <property type="entry name" value="transpos_IS200"/>
    <property type="match status" value="1"/>
</dbReference>
<dbReference type="EMBL" id="WNEG01000029">
    <property type="protein sequence ID" value="NMG82863.1"/>
    <property type="molecule type" value="Genomic_DNA"/>
</dbReference>
<evidence type="ECO:0000313" key="3">
    <source>
        <dbReference type="Proteomes" id="UP000606580"/>
    </source>
</evidence>
<dbReference type="Proteomes" id="UP000606580">
    <property type="component" value="Unassembled WGS sequence"/>
</dbReference>
<dbReference type="PANTHER" id="PTHR33360:SF4">
    <property type="entry name" value="TRANSPOSASE IS200-LIKE PROTEIN"/>
    <property type="match status" value="1"/>
</dbReference>
<comment type="caution">
    <text evidence="2">The sequence shown here is derived from an EMBL/GenBank/DDBJ whole genome shotgun (WGS) entry which is preliminary data.</text>
</comment>
<proteinExistence type="predicted"/>
<organism evidence="2 3">
    <name type="scientific">Candidatus Ethanoperedens thermophilum</name>
    <dbReference type="NCBI Taxonomy" id="2766897"/>
    <lineage>
        <taxon>Archaea</taxon>
        <taxon>Methanobacteriati</taxon>
        <taxon>Methanobacteriota</taxon>
        <taxon>Stenosarchaea group</taxon>
        <taxon>Methanomicrobia</taxon>
        <taxon>Methanosarcinales</taxon>
        <taxon>Methanosarcinales incertae sedis</taxon>
        <taxon>GOM Arc I cluster</taxon>
        <taxon>Candidatus Ethanoperedens</taxon>
    </lineage>
</organism>
<dbReference type="Gene3D" id="3.30.70.1290">
    <property type="entry name" value="Transposase IS200-like"/>
    <property type="match status" value="1"/>
</dbReference>
<protein>
    <submittedName>
        <fullName evidence="2">IS200/IS605 family transposase</fullName>
    </submittedName>
</protein>
<evidence type="ECO:0000259" key="1">
    <source>
        <dbReference type="SMART" id="SM01321"/>
    </source>
</evidence>
<accession>A0A848D8B8</accession>
<dbReference type="Pfam" id="PF01797">
    <property type="entry name" value="Y1_Tnp"/>
    <property type="match status" value="1"/>
</dbReference>
<reference evidence="2" key="1">
    <citation type="journal article" date="2020" name="MBio">
        <title>'Candidatus Ethanoperedens,' a Thermophilic Genus of Archaea Mediating the Anaerobic Oxidation of Ethane.</title>
        <authorList>
            <person name="Hahn C.J."/>
            <person name="Laso-Perez R."/>
            <person name="Vulcano F."/>
            <person name="Vaziourakis K.M."/>
            <person name="Stokke R."/>
            <person name="Steen I.H."/>
            <person name="Teske A."/>
            <person name="Boetius A."/>
            <person name="Liebeke M."/>
            <person name="Amann R."/>
            <person name="Knittel K."/>
            <person name="Wegener G."/>
        </authorList>
    </citation>
    <scope>NUCLEOTIDE SEQUENCE</scope>
    <source>
        <strain evidence="2">GoM-Arc1-LC-WB58</strain>
    </source>
</reference>
<dbReference type="GO" id="GO:0004803">
    <property type="term" value="F:transposase activity"/>
    <property type="evidence" value="ECO:0007669"/>
    <property type="project" value="InterPro"/>
</dbReference>
<dbReference type="SUPFAM" id="SSF143422">
    <property type="entry name" value="Transposase IS200-like"/>
    <property type="match status" value="1"/>
</dbReference>
<dbReference type="InterPro" id="IPR036515">
    <property type="entry name" value="Transposase_17_sf"/>
</dbReference>
<feature type="domain" description="Transposase IS200-like" evidence="1">
    <location>
        <begin position="12"/>
        <end position="132"/>
    </location>
</feature>
<dbReference type="GO" id="GO:0003677">
    <property type="term" value="F:DNA binding"/>
    <property type="evidence" value="ECO:0007669"/>
    <property type="project" value="InterPro"/>
</dbReference>
<dbReference type="InterPro" id="IPR002686">
    <property type="entry name" value="Transposase_17"/>
</dbReference>
<dbReference type="PANTHER" id="PTHR33360">
    <property type="entry name" value="TRANSPOSASE FOR INSERTION SEQUENCE ELEMENT IS200"/>
    <property type="match status" value="1"/>
</dbReference>
<dbReference type="GO" id="GO:0006313">
    <property type="term" value="P:DNA transposition"/>
    <property type="evidence" value="ECO:0007669"/>
    <property type="project" value="InterPro"/>
</dbReference>
<dbReference type="SMART" id="SM01321">
    <property type="entry name" value="Y1_Tnp"/>
    <property type="match status" value="1"/>
</dbReference>
<evidence type="ECO:0000313" key="2">
    <source>
        <dbReference type="EMBL" id="NMG82863.1"/>
    </source>
</evidence>